<evidence type="ECO:0000256" key="3">
    <source>
        <dbReference type="RuleBase" id="RU004328"/>
    </source>
</evidence>
<dbReference type="OMA" id="FYYFPIN"/>
<evidence type="ECO:0000313" key="5">
    <source>
        <dbReference type="Ensembl" id="ENSPMRP00000021689.1"/>
    </source>
</evidence>
<gene>
    <name evidence="5" type="primary">LOC114603087</name>
</gene>
<dbReference type="RefSeq" id="XP_028597656.1">
    <property type="nucleotide sequence ID" value="XM_028741823.1"/>
</dbReference>
<dbReference type="Ensembl" id="ENSPMRT00000023020.1">
    <property type="protein sequence ID" value="ENSPMRP00000021689.1"/>
    <property type="gene ID" value="ENSPMRG00000014080.1"/>
</dbReference>
<dbReference type="GeneID" id="114603087"/>
<proteinExistence type="inferred from homology"/>
<dbReference type="PROSITE" id="PS00530">
    <property type="entry name" value="RNASE_T2_1"/>
    <property type="match status" value="1"/>
</dbReference>
<dbReference type="GO" id="GO:0006401">
    <property type="term" value="P:RNA catabolic process"/>
    <property type="evidence" value="ECO:0007669"/>
    <property type="project" value="TreeGrafter"/>
</dbReference>
<dbReference type="Ensembl" id="ENSPMRT00000023015.1">
    <property type="protein sequence ID" value="ENSPMRP00000021684.1"/>
    <property type="gene ID" value="ENSPMRG00000014080.1"/>
</dbReference>
<dbReference type="SUPFAM" id="SSF55895">
    <property type="entry name" value="Ribonuclease Rh-like"/>
    <property type="match status" value="1"/>
</dbReference>
<sequence length="255" mass="29462">MMAANSVALGLFCMSFSWLLVRPEDLWRQQQAKVENSRSCPWRCMSFVQMWPGTFCIALGRRFECVLPKDANTWTIHGLWPSNIMGCCPYRYLFPSDLVDLTSELNEHWPSFINLSNFQFWEKEWQKHGSCAGCVEALSSPDKYFRAALFLRTKYNIDSAFQRAAITPSCIQSYQLSTFVTVLRPVLGDQYELQCVTDVQGRQILVQIKVSLHSNFSSSCIEDSDYNISPYKPCRSERTVFYFPTSQKFPRNPCP</sequence>
<reference evidence="5 6" key="1">
    <citation type="journal article" date="2019" name="Proc. Natl. Acad. Sci. U.S.A.">
        <title>Regulatory changes in pterin and carotenoid genes underlie balanced color polymorphisms in the wall lizard.</title>
        <authorList>
            <person name="Andrade P."/>
            <person name="Pinho C."/>
            <person name="Perez I de Lanuza G."/>
            <person name="Afonso S."/>
            <person name="Brejcha J."/>
            <person name="Rubin C.J."/>
            <person name="Wallerman O."/>
            <person name="Pereira P."/>
            <person name="Sabatino S.J."/>
            <person name="Bellati A."/>
            <person name="Pellitteri-Rosa D."/>
            <person name="Bosakova Z."/>
            <person name="Bunikis I."/>
            <person name="Carretero M.A."/>
            <person name="Feiner N."/>
            <person name="Marsik P."/>
            <person name="Pauperio F."/>
            <person name="Salvi D."/>
            <person name="Soler L."/>
            <person name="While G.M."/>
            <person name="Uller T."/>
            <person name="Font E."/>
            <person name="Andersson L."/>
            <person name="Carneiro M."/>
        </authorList>
    </citation>
    <scope>NUCLEOTIDE SEQUENCE</scope>
</reference>
<comment type="subcellular location">
    <subcellularLocation>
        <location evidence="1">Lysosome lumen</location>
    </subcellularLocation>
</comment>
<dbReference type="InterPro" id="IPR036430">
    <property type="entry name" value="RNase_T2-like_sf"/>
</dbReference>
<reference evidence="5" key="2">
    <citation type="submission" date="2025-05" db="UniProtKB">
        <authorList>
            <consortium name="Ensembl"/>
        </authorList>
    </citation>
    <scope>IDENTIFICATION</scope>
</reference>
<dbReference type="InterPro" id="IPR001568">
    <property type="entry name" value="RNase_T2-like"/>
</dbReference>
<accession>A0A670JDJ2</accession>
<dbReference type="GO" id="GO:0043202">
    <property type="term" value="C:lysosomal lumen"/>
    <property type="evidence" value="ECO:0007669"/>
    <property type="project" value="UniProtKB-SubCell"/>
</dbReference>
<organism evidence="5 6">
    <name type="scientific">Podarcis muralis</name>
    <name type="common">Wall lizard</name>
    <name type="synonym">Lacerta muralis</name>
    <dbReference type="NCBI Taxonomy" id="64176"/>
    <lineage>
        <taxon>Eukaryota</taxon>
        <taxon>Metazoa</taxon>
        <taxon>Chordata</taxon>
        <taxon>Craniata</taxon>
        <taxon>Vertebrata</taxon>
        <taxon>Euteleostomi</taxon>
        <taxon>Lepidosauria</taxon>
        <taxon>Squamata</taxon>
        <taxon>Bifurcata</taxon>
        <taxon>Unidentata</taxon>
        <taxon>Episquamata</taxon>
        <taxon>Laterata</taxon>
        <taxon>Lacertibaenia</taxon>
        <taxon>Lacertidae</taxon>
        <taxon>Podarcis</taxon>
    </lineage>
</organism>
<protein>
    <submittedName>
        <fullName evidence="5">Ribonuclease Oy-like</fullName>
    </submittedName>
</protein>
<dbReference type="GeneTree" id="ENSGT00640000091563"/>
<feature type="signal peptide" evidence="4">
    <location>
        <begin position="1"/>
        <end position="23"/>
    </location>
</feature>
<evidence type="ECO:0000256" key="1">
    <source>
        <dbReference type="ARBA" id="ARBA00004227"/>
    </source>
</evidence>
<comment type="similarity">
    <text evidence="2 3">Belongs to the RNase T2 family.</text>
</comment>
<dbReference type="Pfam" id="PF00445">
    <property type="entry name" value="Ribonuclease_T2"/>
    <property type="match status" value="1"/>
</dbReference>
<dbReference type="RefSeq" id="XP_028597657.1">
    <property type="nucleotide sequence ID" value="XM_028741824.1"/>
</dbReference>
<dbReference type="Gene3D" id="3.90.730.10">
    <property type="entry name" value="Ribonuclease T2-like"/>
    <property type="match status" value="1"/>
</dbReference>
<dbReference type="AlphaFoldDB" id="A0A670JDJ2"/>
<keyword evidence="4" id="KW-0732">Signal</keyword>
<evidence type="ECO:0000256" key="2">
    <source>
        <dbReference type="ARBA" id="ARBA00007469"/>
    </source>
</evidence>
<dbReference type="GO" id="GO:0033897">
    <property type="term" value="F:ribonuclease T2 activity"/>
    <property type="evidence" value="ECO:0007669"/>
    <property type="project" value="InterPro"/>
</dbReference>
<dbReference type="GO" id="GO:0005576">
    <property type="term" value="C:extracellular region"/>
    <property type="evidence" value="ECO:0007669"/>
    <property type="project" value="TreeGrafter"/>
</dbReference>
<feature type="chain" id="PRO_5044625063" evidence="4">
    <location>
        <begin position="24"/>
        <end position="255"/>
    </location>
</feature>
<dbReference type="PANTHER" id="PTHR11240:SF85">
    <property type="entry name" value="RIBONUCLEASE T2"/>
    <property type="match status" value="1"/>
</dbReference>
<dbReference type="InterPro" id="IPR018188">
    <property type="entry name" value="RNase_T2_His_AS_1"/>
</dbReference>
<keyword evidence="6" id="KW-1185">Reference proteome</keyword>
<dbReference type="GO" id="GO:0003723">
    <property type="term" value="F:RNA binding"/>
    <property type="evidence" value="ECO:0007669"/>
    <property type="project" value="InterPro"/>
</dbReference>
<dbReference type="KEGG" id="pmua:114603087"/>
<name>A0A670JDJ2_PODMU</name>
<evidence type="ECO:0000256" key="4">
    <source>
        <dbReference type="SAM" id="SignalP"/>
    </source>
</evidence>
<dbReference type="Proteomes" id="UP000472272">
    <property type="component" value="Chromosome 8"/>
</dbReference>
<dbReference type="PANTHER" id="PTHR11240">
    <property type="entry name" value="RIBONUCLEASE T2"/>
    <property type="match status" value="1"/>
</dbReference>
<dbReference type="RefSeq" id="XP_028597655.1">
    <property type="nucleotide sequence ID" value="XM_028741822.1"/>
</dbReference>
<dbReference type="OrthoDB" id="435754at2759"/>
<dbReference type="Ensembl" id="ENSPMRT00000023031.1">
    <property type="protein sequence ID" value="ENSPMRP00000021700.1"/>
    <property type="gene ID" value="ENSPMRG00000014080.1"/>
</dbReference>
<dbReference type="RefSeq" id="XP_028597658.1">
    <property type="nucleotide sequence ID" value="XM_028741825.1"/>
</dbReference>
<evidence type="ECO:0000313" key="6">
    <source>
        <dbReference type="Proteomes" id="UP000472272"/>
    </source>
</evidence>